<dbReference type="InterPro" id="IPR029063">
    <property type="entry name" value="SAM-dependent_MTases_sf"/>
</dbReference>
<dbReference type="SUPFAM" id="SSF53335">
    <property type="entry name" value="S-adenosyl-L-methionine-dependent methyltransferases"/>
    <property type="match status" value="1"/>
</dbReference>
<dbReference type="Pfam" id="PF09243">
    <property type="entry name" value="Rsm22"/>
    <property type="match status" value="1"/>
</dbReference>
<dbReference type="GO" id="GO:0051536">
    <property type="term" value="F:iron-sulfur cluster binding"/>
    <property type="evidence" value="ECO:0007669"/>
    <property type="project" value="UniProtKB-KW"/>
</dbReference>
<sequence>MSEHSLLYSFRISADAASALEKLPACIDEANPVPERKRASLRYSIRDLWRSLTMERALRNIDYLNNPAFFSAYLRYFLPWNLVRLIALLTELPLELKNGATIVDMGSGPLTFPLALYCAKPELRKVPLTIICADRAPRIMEAGKLILELLAAKHGGELPPWNIELRHLRFGEPIREKADLFCAVNVLNEFFWHHEGMLADDAAEVLRKIEHYCTAGGSMLIVEPGEPRSGGLMSAIRAAAILSGNVVEAPCPHANACPMPGIFKSGQEYLTGRASQFAHKEAKDEGQKERAIKDNRLLEPVQMPSPRTKYPWCHFSVPAEFAPRWLRKLSDESGLTKEKLSFSFLYIRKAEGNTSRGRVEQARESLCRIVSDPILLPRDRAGKYACSAAGYTLVTAASGMELPASGSLVRMHKGKIERPGTPEIDRKSGAIIVSY</sequence>
<evidence type="ECO:0000256" key="4">
    <source>
        <dbReference type="ARBA" id="ARBA00023014"/>
    </source>
</evidence>
<organism evidence="5">
    <name type="scientific">uncultured spirochete</name>
    <dbReference type="NCBI Taxonomy" id="156406"/>
    <lineage>
        <taxon>Bacteria</taxon>
        <taxon>Pseudomonadati</taxon>
        <taxon>Spirochaetota</taxon>
        <taxon>Spirochaetia</taxon>
        <taxon>Spirochaetales</taxon>
        <taxon>environmental samples</taxon>
    </lineage>
</organism>
<evidence type="ECO:0000256" key="2">
    <source>
        <dbReference type="ARBA" id="ARBA00022946"/>
    </source>
</evidence>
<dbReference type="EMBL" id="FWDM01000036">
    <property type="protein sequence ID" value="SLM15322.1"/>
    <property type="molecule type" value="Genomic_DNA"/>
</dbReference>
<protein>
    <recommendedName>
        <fullName evidence="6">Small ribosomal subunit Rsm22</fullName>
    </recommendedName>
</protein>
<evidence type="ECO:0008006" key="6">
    <source>
        <dbReference type="Google" id="ProtNLM"/>
    </source>
</evidence>
<keyword evidence="3" id="KW-0408">Iron</keyword>
<dbReference type="GO" id="GO:0006412">
    <property type="term" value="P:translation"/>
    <property type="evidence" value="ECO:0007669"/>
    <property type="project" value="InterPro"/>
</dbReference>
<gene>
    <name evidence="5" type="ORF">SPIROBIBN47_410034</name>
</gene>
<proteinExistence type="predicted"/>
<reference evidence="5" key="1">
    <citation type="submission" date="2017-02" db="EMBL/GenBank/DDBJ databases">
        <authorList>
            <person name="Regsiter A."/>
            <person name="William W."/>
        </authorList>
    </citation>
    <scope>NUCLEOTIDE SEQUENCE</scope>
    <source>
        <strain evidence="5">Bib</strain>
    </source>
</reference>
<name>A0A3P3XLC5_9SPIR</name>
<keyword evidence="2" id="KW-0809">Transit peptide</keyword>
<dbReference type="AlphaFoldDB" id="A0A3P3XLC5"/>
<evidence type="ECO:0000256" key="1">
    <source>
        <dbReference type="ARBA" id="ARBA00022723"/>
    </source>
</evidence>
<dbReference type="GO" id="GO:0008168">
    <property type="term" value="F:methyltransferase activity"/>
    <property type="evidence" value="ECO:0007669"/>
    <property type="project" value="InterPro"/>
</dbReference>
<dbReference type="InterPro" id="IPR015324">
    <property type="entry name" value="Ribosomal_Rsm22-like"/>
</dbReference>
<dbReference type="Gene3D" id="3.40.50.150">
    <property type="entry name" value="Vaccinia Virus protein VP39"/>
    <property type="match status" value="1"/>
</dbReference>
<evidence type="ECO:0000256" key="3">
    <source>
        <dbReference type="ARBA" id="ARBA00023004"/>
    </source>
</evidence>
<accession>A0A3P3XLC5</accession>
<evidence type="ECO:0000313" key="5">
    <source>
        <dbReference type="EMBL" id="SLM15322.1"/>
    </source>
</evidence>
<keyword evidence="1" id="KW-0479">Metal-binding</keyword>
<keyword evidence="4" id="KW-0411">Iron-sulfur</keyword>
<dbReference type="GO" id="GO:0046872">
    <property type="term" value="F:metal ion binding"/>
    <property type="evidence" value="ECO:0007669"/>
    <property type="project" value="UniProtKB-KW"/>
</dbReference>